<proteinExistence type="predicted"/>
<dbReference type="AlphaFoldDB" id="A0A0N0U456"/>
<keyword evidence="2" id="KW-1185">Reference proteome</keyword>
<reference evidence="1 2" key="1">
    <citation type="submission" date="2015-07" db="EMBL/GenBank/DDBJ databases">
        <title>The genome of Melipona quadrifasciata.</title>
        <authorList>
            <person name="Pan H."/>
            <person name="Kapheim K."/>
        </authorList>
    </citation>
    <scope>NUCLEOTIDE SEQUENCE [LARGE SCALE GENOMIC DNA]</scope>
    <source>
        <strain evidence="1">0111107301</strain>
        <tissue evidence="1">Whole body</tissue>
    </source>
</reference>
<dbReference type="Proteomes" id="UP000053105">
    <property type="component" value="Unassembled WGS sequence"/>
</dbReference>
<accession>A0A0N0U456</accession>
<name>A0A0N0U456_9HYME</name>
<protein>
    <submittedName>
        <fullName evidence="1">Uncharacterized protein</fullName>
    </submittedName>
</protein>
<evidence type="ECO:0000313" key="2">
    <source>
        <dbReference type="Proteomes" id="UP000053105"/>
    </source>
</evidence>
<gene>
    <name evidence="1" type="ORF">WN51_01617</name>
</gene>
<evidence type="ECO:0000313" key="1">
    <source>
        <dbReference type="EMBL" id="KOX71344.1"/>
    </source>
</evidence>
<organism evidence="1 2">
    <name type="scientific">Melipona quadrifasciata</name>
    <dbReference type="NCBI Taxonomy" id="166423"/>
    <lineage>
        <taxon>Eukaryota</taxon>
        <taxon>Metazoa</taxon>
        <taxon>Ecdysozoa</taxon>
        <taxon>Arthropoda</taxon>
        <taxon>Hexapoda</taxon>
        <taxon>Insecta</taxon>
        <taxon>Pterygota</taxon>
        <taxon>Neoptera</taxon>
        <taxon>Endopterygota</taxon>
        <taxon>Hymenoptera</taxon>
        <taxon>Apocrita</taxon>
        <taxon>Aculeata</taxon>
        <taxon>Apoidea</taxon>
        <taxon>Anthophila</taxon>
        <taxon>Apidae</taxon>
        <taxon>Melipona</taxon>
    </lineage>
</organism>
<dbReference type="EMBL" id="KQ435840">
    <property type="protein sequence ID" value="KOX71344.1"/>
    <property type="molecule type" value="Genomic_DNA"/>
</dbReference>
<sequence length="120" mass="13105">MIHGTTMFIGNNINNTKSGFIGIKRYATGRAYLGSLNAILGSKNGGEPETGPINVLGRSESFSARHPTGSLKSHRYRGHYSDIRYTYMVFIFCSIDSCLLGVFSSDDFGGTKIHVECTNT</sequence>